<dbReference type="Gene3D" id="3.40.390.10">
    <property type="entry name" value="Collagenase (Catalytic Domain)"/>
    <property type="match status" value="1"/>
</dbReference>
<dbReference type="PROSITE" id="PS00022">
    <property type="entry name" value="EGF_1"/>
    <property type="match status" value="1"/>
</dbReference>
<gene>
    <name evidence="6" type="ORF">PMAYCL1PPCAC_00893</name>
</gene>
<organism evidence="6 7">
    <name type="scientific">Pristionchus mayeri</name>
    <dbReference type="NCBI Taxonomy" id="1317129"/>
    <lineage>
        <taxon>Eukaryota</taxon>
        <taxon>Metazoa</taxon>
        <taxon>Ecdysozoa</taxon>
        <taxon>Nematoda</taxon>
        <taxon>Chromadorea</taxon>
        <taxon>Rhabditida</taxon>
        <taxon>Rhabditina</taxon>
        <taxon>Diplogasteromorpha</taxon>
        <taxon>Diplogasteroidea</taxon>
        <taxon>Neodiplogasteridae</taxon>
        <taxon>Pristionchus</taxon>
    </lineage>
</organism>
<evidence type="ECO:0000256" key="3">
    <source>
        <dbReference type="ARBA" id="ARBA00023049"/>
    </source>
</evidence>
<dbReference type="GO" id="GO:0004222">
    <property type="term" value="F:metalloendopeptidase activity"/>
    <property type="evidence" value="ECO:0007669"/>
    <property type="project" value="InterPro"/>
</dbReference>
<accession>A0AAN4YYC0</accession>
<keyword evidence="1" id="KW-0479">Metal-binding</keyword>
<dbReference type="AlphaFoldDB" id="A0AAN4YYC0"/>
<keyword evidence="3" id="KW-0482">Metalloprotease</keyword>
<feature type="domain" description="Peptidase M12A" evidence="5">
    <location>
        <begin position="1"/>
        <end position="91"/>
    </location>
</feature>
<dbReference type="InterPro" id="IPR001506">
    <property type="entry name" value="Peptidase_M12A"/>
</dbReference>
<evidence type="ECO:0000259" key="5">
    <source>
        <dbReference type="PROSITE" id="PS51864"/>
    </source>
</evidence>
<dbReference type="CDD" id="cd00054">
    <property type="entry name" value="EGF_CA"/>
    <property type="match status" value="1"/>
</dbReference>
<keyword evidence="2" id="KW-0862">Zinc</keyword>
<dbReference type="PANTHER" id="PTHR10127:SF793">
    <property type="entry name" value="ZINC METALLOPROTEINASE NAS-31"/>
    <property type="match status" value="1"/>
</dbReference>
<keyword evidence="3" id="KW-0378">Hydrolase</keyword>
<dbReference type="PROSITE" id="PS51864">
    <property type="entry name" value="ASTACIN"/>
    <property type="match status" value="1"/>
</dbReference>
<protein>
    <recommendedName>
        <fullName evidence="5">Peptidase M12A domain-containing protein</fullName>
    </recommendedName>
</protein>
<evidence type="ECO:0000313" key="7">
    <source>
        <dbReference type="Proteomes" id="UP001328107"/>
    </source>
</evidence>
<evidence type="ECO:0000256" key="4">
    <source>
        <dbReference type="PROSITE-ProRule" id="PRU01211"/>
    </source>
</evidence>
<evidence type="ECO:0000313" key="6">
    <source>
        <dbReference type="EMBL" id="GMR30698.1"/>
    </source>
</evidence>
<evidence type="ECO:0000256" key="1">
    <source>
        <dbReference type="ARBA" id="ARBA00022723"/>
    </source>
</evidence>
<comment type="caution">
    <text evidence="4">Lacks conserved residue(s) required for the propagation of feature annotation.</text>
</comment>
<dbReference type="Pfam" id="PF01400">
    <property type="entry name" value="Astacin"/>
    <property type="match status" value="1"/>
</dbReference>
<sequence length="138" mass="15702">SYVIIDTTNIKVNTTHNFLKDPQDMYGPLSNYGIPYELGSMQHYSEKAFAVNRNRPTIYAKPAYSQYQYSMEAPRATFYDTLLVNKMYKCTDKCQTRIVCQNNGVQDGANCNQCFCPKGWSGTHCERRPTGAQTVNIS</sequence>
<dbReference type="InterPro" id="IPR000742">
    <property type="entry name" value="EGF"/>
</dbReference>
<reference evidence="7" key="1">
    <citation type="submission" date="2022-10" db="EMBL/GenBank/DDBJ databases">
        <title>Genome assembly of Pristionchus species.</title>
        <authorList>
            <person name="Yoshida K."/>
            <person name="Sommer R.J."/>
        </authorList>
    </citation>
    <scope>NUCLEOTIDE SEQUENCE [LARGE SCALE GENOMIC DNA]</scope>
    <source>
        <strain evidence="7">RS5460</strain>
    </source>
</reference>
<proteinExistence type="predicted"/>
<keyword evidence="7" id="KW-1185">Reference proteome</keyword>
<dbReference type="SUPFAM" id="SSF55486">
    <property type="entry name" value="Metalloproteases ('zincins'), catalytic domain"/>
    <property type="match status" value="1"/>
</dbReference>
<dbReference type="Proteomes" id="UP001328107">
    <property type="component" value="Unassembled WGS sequence"/>
</dbReference>
<dbReference type="PROSITE" id="PS01186">
    <property type="entry name" value="EGF_2"/>
    <property type="match status" value="1"/>
</dbReference>
<dbReference type="GO" id="GO:0046872">
    <property type="term" value="F:metal ion binding"/>
    <property type="evidence" value="ECO:0007669"/>
    <property type="project" value="UniProtKB-KW"/>
</dbReference>
<evidence type="ECO:0000256" key="2">
    <source>
        <dbReference type="ARBA" id="ARBA00022833"/>
    </source>
</evidence>
<dbReference type="InterPro" id="IPR024079">
    <property type="entry name" value="MetalloPept_cat_dom_sf"/>
</dbReference>
<feature type="non-terminal residue" evidence="6">
    <location>
        <position position="1"/>
    </location>
</feature>
<dbReference type="GO" id="GO:0006508">
    <property type="term" value="P:proteolysis"/>
    <property type="evidence" value="ECO:0007669"/>
    <property type="project" value="InterPro"/>
</dbReference>
<feature type="non-terminal residue" evidence="6">
    <location>
        <position position="138"/>
    </location>
</feature>
<keyword evidence="3" id="KW-0645">Protease</keyword>
<dbReference type="PANTHER" id="PTHR10127">
    <property type="entry name" value="DISCOIDIN, CUB, EGF, LAMININ , AND ZINC METALLOPROTEASE DOMAIN CONTAINING"/>
    <property type="match status" value="1"/>
</dbReference>
<comment type="caution">
    <text evidence="6">The sequence shown here is derived from an EMBL/GenBank/DDBJ whole genome shotgun (WGS) entry which is preliminary data.</text>
</comment>
<name>A0AAN4YYC0_9BILA</name>
<dbReference type="EMBL" id="BTRK01000001">
    <property type="protein sequence ID" value="GMR30698.1"/>
    <property type="molecule type" value="Genomic_DNA"/>
</dbReference>